<feature type="transmembrane region" description="Helical" evidence="6">
    <location>
        <begin position="129"/>
        <end position="146"/>
    </location>
</feature>
<reference evidence="9" key="1">
    <citation type="submission" date="2014-10" db="EMBL/GenBank/DDBJ databases">
        <authorList>
            <person name="Kuske C.R."/>
            <person name="Challacombe J.F."/>
            <person name="Daligault H.E."/>
            <person name="Davenport K.W."/>
            <person name="Johnson S.L."/>
            <person name="Siddaramappa S."/>
            <person name="Petersen J.M."/>
        </authorList>
    </citation>
    <scope>NUCLEOTIDE SEQUENCE [LARGE SCALE GENOMIC DNA]</scope>
    <source>
        <strain evidence="9">CA97-1460</strain>
    </source>
</reference>
<keyword evidence="3 6" id="KW-0812">Transmembrane</keyword>
<dbReference type="STRING" id="1542390.KX01_1057"/>
<dbReference type="GO" id="GO:0005886">
    <property type="term" value="C:plasma membrane"/>
    <property type="evidence" value="ECO:0007669"/>
    <property type="project" value="UniProtKB-SubCell"/>
</dbReference>
<evidence type="ECO:0000313" key="8">
    <source>
        <dbReference type="EMBL" id="APC96970.1"/>
    </source>
</evidence>
<dbReference type="OrthoDB" id="5186724at2"/>
<dbReference type="AlphaFoldDB" id="A0A1J0KTE6"/>
<feature type="transmembrane region" description="Helical" evidence="6">
    <location>
        <begin position="281"/>
        <end position="300"/>
    </location>
</feature>
<dbReference type="InterPro" id="IPR000620">
    <property type="entry name" value="EamA_dom"/>
</dbReference>
<feature type="transmembrane region" description="Helical" evidence="6">
    <location>
        <begin position="12"/>
        <end position="30"/>
    </location>
</feature>
<keyword evidence="2" id="KW-1003">Cell membrane</keyword>
<evidence type="ECO:0000256" key="1">
    <source>
        <dbReference type="ARBA" id="ARBA00004651"/>
    </source>
</evidence>
<dbReference type="PANTHER" id="PTHR32322:SF18">
    <property type="entry name" value="S-ADENOSYLMETHIONINE_S-ADENOSYLHOMOCYSTEINE TRANSPORTER"/>
    <property type="match status" value="1"/>
</dbReference>
<evidence type="ECO:0000256" key="6">
    <source>
        <dbReference type="SAM" id="Phobius"/>
    </source>
</evidence>
<organism evidence="8 9">
    <name type="scientific">Francisella frigiditurris</name>
    <dbReference type="NCBI Taxonomy" id="1542390"/>
    <lineage>
        <taxon>Bacteria</taxon>
        <taxon>Pseudomonadati</taxon>
        <taxon>Pseudomonadota</taxon>
        <taxon>Gammaproteobacteria</taxon>
        <taxon>Thiotrichales</taxon>
        <taxon>Francisellaceae</taxon>
        <taxon>Francisella</taxon>
    </lineage>
</organism>
<keyword evidence="5 6" id="KW-0472">Membrane</keyword>
<dbReference type="Proteomes" id="UP000182521">
    <property type="component" value="Chromosome"/>
</dbReference>
<evidence type="ECO:0000256" key="2">
    <source>
        <dbReference type="ARBA" id="ARBA00022475"/>
    </source>
</evidence>
<evidence type="ECO:0000256" key="5">
    <source>
        <dbReference type="ARBA" id="ARBA00023136"/>
    </source>
</evidence>
<dbReference type="SUPFAM" id="SSF103481">
    <property type="entry name" value="Multidrug resistance efflux transporter EmrE"/>
    <property type="match status" value="2"/>
</dbReference>
<feature type="transmembrane region" description="Helical" evidence="6">
    <location>
        <begin position="36"/>
        <end position="58"/>
    </location>
</feature>
<feature type="transmembrane region" description="Helical" evidence="6">
    <location>
        <begin position="97"/>
        <end position="117"/>
    </location>
</feature>
<keyword evidence="4 6" id="KW-1133">Transmembrane helix</keyword>
<feature type="transmembrane region" description="Helical" evidence="6">
    <location>
        <begin position="70"/>
        <end position="91"/>
    </location>
</feature>
<feature type="transmembrane region" description="Helical" evidence="6">
    <location>
        <begin position="190"/>
        <end position="210"/>
    </location>
</feature>
<name>A0A1J0KTE6_9GAMM</name>
<dbReference type="InterPro" id="IPR037185">
    <property type="entry name" value="EmrE-like"/>
</dbReference>
<keyword evidence="9" id="KW-1185">Reference proteome</keyword>
<dbReference type="Pfam" id="PF00892">
    <property type="entry name" value="EamA"/>
    <property type="match status" value="2"/>
</dbReference>
<dbReference type="InterPro" id="IPR050638">
    <property type="entry name" value="AA-Vitamin_Transporters"/>
</dbReference>
<feature type="transmembrane region" description="Helical" evidence="6">
    <location>
        <begin position="158"/>
        <end position="178"/>
    </location>
</feature>
<feature type="transmembrane region" description="Helical" evidence="6">
    <location>
        <begin position="222"/>
        <end position="244"/>
    </location>
</feature>
<evidence type="ECO:0000256" key="3">
    <source>
        <dbReference type="ARBA" id="ARBA00022692"/>
    </source>
</evidence>
<protein>
    <submittedName>
        <fullName evidence="8">EamA-like transporter family protein</fullName>
    </submittedName>
</protein>
<feature type="transmembrane region" description="Helical" evidence="6">
    <location>
        <begin position="256"/>
        <end position="275"/>
    </location>
</feature>
<proteinExistence type="predicted"/>
<comment type="subcellular location">
    <subcellularLocation>
        <location evidence="1">Cell membrane</location>
        <topology evidence="1">Multi-pass membrane protein</topology>
    </subcellularLocation>
</comment>
<evidence type="ECO:0000259" key="7">
    <source>
        <dbReference type="Pfam" id="PF00892"/>
    </source>
</evidence>
<evidence type="ECO:0000256" key="4">
    <source>
        <dbReference type="ARBA" id="ARBA00022989"/>
    </source>
</evidence>
<dbReference type="KEGG" id="frc:KX01_1057"/>
<feature type="domain" description="EamA" evidence="7">
    <location>
        <begin position="160"/>
        <end position="297"/>
    </location>
</feature>
<accession>A0A1J0KTE6</accession>
<sequence length="303" mass="33973">MVSSDFKYYVKIFLAITFWASLYHIAPIPLGYVDLYMVAFIRYIFAAVILIVMHYFYTKIFFPKLTSRQWLYVFGVGFFGIFMYNIVFLWAEEIISGNIISIIYAFSPCLITVMSSYMFKNKISQQARLGILVALVGAIGVVLFAPKNPDSCPVNVTVGLGETLSVLAVIFFSIYAVFGKCAAHDGVKMITVNMYAAVIGAVMFGIVTIFKSDYSKLADTDYIFWVSMLYIAIFATVVAYVWYLQSIEHLGVYKTAIFQNTLPFQTIIIGFILYAQTVSPMVFLLGGVVFLGVYITNVAVNKG</sequence>
<dbReference type="PANTHER" id="PTHR32322">
    <property type="entry name" value="INNER MEMBRANE TRANSPORTER"/>
    <property type="match status" value="1"/>
</dbReference>
<dbReference type="EMBL" id="CP009654">
    <property type="protein sequence ID" value="APC96970.1"/>
    <property type="molecule type" value="Genomic_DNA"/>
</dbReference>
<gene>
    <name evidence="8" type="ORF">KX01_1057</name>
</gene>
<feature type="domain" description="EamA" evidence="7">
    <location>
        <begin position="9"/>
        <end position="142"/>
    </location>
</feature>
<dbReference type="RefSeq" id="WP_071664755.1">
    <property type="nucleotide sequence ID" value="NZ_CP009654.1"/>
</dbReference>
<evidence type="ECO:0000313" key="9">
    <source>
        <dbReference type="Proteomes" id="UP000182521"/>
    </source>
</evidence>